<sequence>MQRFVAARGHKIVEEKTPAYETTTRPVGAMYYSGSSEPLWMVSVTGASSRSNHIIFVPYSEL</sequence>
<dbReference type="STRING" id="400092.PKOR_08195"/>
<dbReference type="EMBL" id="CP009621">
    <property type="protein sequence ID" value="AKD03104.1"/>
    <property type="molecule type" value="Genomic_DNA"/>
</dbReference>
<dbReference type="HOGENOM" id="CLU_2900339_0_0_10"/>
<dbReference type="KEGG" id="pko:PKOR_08195"/>
<gene>
    <name evidence="1" type="ORF">PKOR_08195</name>
</gene>
<proteinExistence type="predicted"/>
<dbReference type="AlphaFoldDB" id="A0A0E3ZDI1"/>
<dbReference type="PATRIC" id="fig|400092.3.peg.1809"/>
<accession>A0A0E3ZDI1</accession>
<keyword evidence="2" id="KW-1185">Reference proteome</keyword>
<reference evidence="1 2" key="1">
    <citation type="journal article" date="2015" name="Sci. Rep.">
        <title>Unraveling adaptation of Pontibacter korlensis to radiation and infertility in desert through complete genome and comparative transcriptomic analysis.</title>
        <authorList>
            <person name="Dai J."/>
            <person name="Dai W."/>
            <person name="Qiu C."/>
            <person name="Yang Z."/>
            <person name="Zhang Y."/>
            <person name="Zhou M."/>
            <person name="Zhang L."/>
            <person name="Fang C."/>
            <person name="Gao Q."/>
            <person name="Yang Q."/>
            <person name="Li X."/>
            <person name="Wang Z."/>
            <person name="Wang Z."/>
            <person name="Jia Z."/>
            <person name="Chen X."/>
        </authorList>
    </citation>
    <scope>NUCLEOTIDE SEQUENCE [LARGE SCALE GENOMIC DNA]</scope>
    <source>
        <strain evidence="1 2">X14-1T</strain>
    </source>
</reference>
<evidence type="ECO:0000313" key="1">
    <source>
        <dbReference type="EMBL" id="AKD03104.1"/>
    </source>
</evidence>
<evidence type="ECO:0000313" key="2">
    <source>
        <dbReference type="Proteomes" id="UP000033109"/>
    </source>
</evidence>
<dbReference type="Proteomes" id="UP000033109">
    <property type="component" value="Chromosome"/>
</dbReference>
<organism evidence="1 2">
    <name type="scientific">Pontibacter korlensis</name>
    <dbReference type="NCBI Taxonomy" id="400092"/>
    <lineage>
        <taxon>Bacteria</taxon>
        <taxon>Pseudomonadati</taxon>
        <taxon>Bacteroidota</taxon>
        <taxon>Cytophagia</taxon>
        <taxon>Cytophagales</taxon>
        <taxon>Hymenobacteraceae</taxon>
        <taxon>Pontibacter</taxon>
    </lineage>
</organism>
<protein>
    <submittedName>
        <fullName evidence="1">Uncharacterized protein</fullName>
    </submittedName>
</protein>
<name>A0A0E3ZDI1_9BACT</name>